<dbReference type="RefSeq" id="WP_009071644.1">
    <property type="nucleotide sequence ID" value="NZ_JH597761.1"/>
</dbReference>
<evidence type="ECO:0000313" key="3">
    <source>
        <dbReference type="Proteomes" id="UP000003980"/>
    </source>
</evidence>
<protein>
    <submittedName>
        <fullName evidence="2">Uncharacterized protein conserved in archaea</fullName>
    </submittedName>
</protein>
<sequence>MINEAYERLASDRQLILRKLTLSGNEFDKKTIEEVKNNWKEFTPSSRNRKKFAAIDGGEFHKELRVGMVYVVDAEILITLGEKVLEKEGDVRAGVFRPGNKAKERVGELMALLEAKLALNHGNKADWILMDGSIKKKVGEIREIDPPFEVRDDTLQSLDQSDEDLMLNFMVYEKQVLLSRLLERYGERTVWISKVSRGRELFKEEVSDAVLLETMTRSPGFSTVWCRKLTPTYLGIGDQREKLGESKVCSFYTRLEKGERVLRVDVTREVDEQWVKDLMNDLSSVSIRGYPYPLVQVHYDVKVSTVDRKRIMDILGLRNRRGVNWWPSQFS</sequence>
<dbReference type="OrthoDB" id="33831at2157"/>
<dbReference type="InterPro" id="IPR053461">
    <property type="entry name" value="DSB_repair_nuclease_NurA"/>
</dbReference>
<dbReference type="SMART" id="SM00933">
    <property type="entry name" value="NurA"/>
    <property type="match status" value="1"/>
</dbReference>
<keyword evidence="3" id="KW-1185">Reference proteome</keyword>
<dbReference type="Proteomes" id="UP000003980">
    <property type="component" value="Unassembled WGS sequence"/>
</dbReference>
<dbReference type="InterPro" id="IPR018977">
    <property type="entry name" value="NurA_domain"/>
</dbReference>
<dbReference type="HOGENOM" id="CLU_835811_0_0_2"/>
<feature type="domain" description="NurA" evidence="1">
    <location>
        <begin position="50"/>
        <end position="303"/>
    </location>
</feature>
<proteinExistence type="predicted"/>
<name>H2C3I2_9CREN</name>
<dbReference type="STRING" id="671065.MetMK1DRAFT_00013060"/>
<evidence type="ECO:0000259" key="1">
    <source>
        <dbReference type="SMART" id="SM00933"/>
    </source>
</evidence>
<accession>H2C3I2</accession>
<gene>
    <name evidence="2" type="ORF">MetMK1DRAFT_00013060</name>
</gene>
<organism evidence="2 3">
    <name type="scientific">Metallosphaera yellowstonensis MK1</name>
    <dbReference type="NCBI Taxonomy" id="671065"/>
    <lineage>
        <taxon>Archaea</taxon>
        <taxon>Thermoproteota</taxon>
        <taxon>Thermoprotei</taxon>
        <taxon>Sulfolobales</taxon>
        <taxon>Sulfolobaceae</taxon>
        <taxon>Metallosphaera</taxon>
    </lineage>
</organism>
<evidence type="ECO:0000313" key="2">
    <source>
        <dbReference type="EMBL" id="EHP70803.1"/>
    </source>
</evidence>
<dbReference type="EMBL" id="JH597761">
    <property type="protein sequence ID" value="EHP70803.1"/>
    <property type="molecule type" value="Genomic_DNA"/>
</dbReference>
<dbReference type="AlphaFoldDB" id="H2C3I2"/>
<dbReference type="NCBIfam" id="NF041033">
    <property type="entry name" value="NurA_Sulf"/>
    <property type="match status" value="1"/>
</dbReference>
<dbReference type="eggNOG" id="arCOG00367">
    <property type="taxonomic scope" value="Archaea"/>
</dbReference>
<reference evidence="2 3" key="1">
    <citation type="submission" date="2012-01" db="EMBL/GenBank/DDBJ databases">
        <title>Improved High-Quality Draft sequence of Metallosphaera yellowstonensis MK1.</title>
        <authorList>
            <consortium name="US DOE Joint Genome Institute"/>
            <person name="Lucas S."/>
            <person name="Han J."/>
            <person name="Cheng J.-F."/>
            <person name="Goodwin L."/>
            <person name="Pitluck S."/>
            <person name="Peters L."/>
            <person name="Teshima H."/>
            <person name="Detter J.C."/>
            <person name="Han C."/>
            <person name="Tapia R."/>
            <person name="Land M."/>
            <person name="Hauser L."/>
            <person name="Kyrpides N."/>
            <person name="Kozubal M."/>
            <person name="Macur R.E."/>
            <person name="Jay Z."/>
            <person name="Inskeep W."/>
            <person name="Woyke T."/>
        </authorList>
    </citation>
    <scope>NUCLEOTIDE SEQUENCE [LARGE SCALE GENOMIC DNA]</scope>
    <source>
        <strain evidence="2 3">MK1</strain>
    </source>
</reference>
<dbReference type="Pfam" id="PF09376">
    <property type="entry name" value="NurA"/>
    <property type="match status" value="1"/>
</dbReference>